<feature type="region of interest" description="Disordered" evidence="2">
    <location>
        <begin position="752"/>
        <end position="787"/>
    </location>
</feature>
<feature type="region of interest" description="Disordered" evidence="2">
    <location>
        <begin position="335"/>
        <end position="371"/>
    </location>
</feature>
<evidence type="ECO:0000313" key="5">
    <source>
        <dbReference type="Proteomes" id="UP000285405"/>
    </source>
</evidence>
<dbReference type="Gene3D" id="1.10.287.110">
    <property type="entry name" value="DnaJ domain"/>
    <property type="match status" value="1"/>
</dbReference>
<dbReference type="GO" id="GO:0005737">
    <property type="term" value="C:cytoplasm"/>
    <property type="evidence" value="ECO:0007669"/>
    <property type="project" value="TreeGrafter"/>
</dbReference>
<dbReference type="SUPFAM" id="SSF46934">
    <property type="entry name" value="UBA-like"/>
    <property type="match status" value="1"/>
</dbReference>
<dbReference type="GO" id="GO:0072318">
    <property type="term" value="P:clathrin coat disassembly"/>
    <property type="evidence" value="ECO:0007669"/>
    <property type="project" value="TreeGrafter"/>
</dbReference>
<evidence type="ECO:0000259" key="3">
    <source>
        <dbReference type="PROSITE" id="PS50030"/>
    </source>
</evidence>
<dbReference type="FunFam" id="1.25.40.10:FF:000354">
    <property type="entry name" value="UBA domain-containing protein 7"/>
    <property type="match status" value="1"/>
</dbReference>
<dbReference type="InterPro" id="IPR011990">
    <property type="entry name" value="TPR-like_helical_dom_sf"/>
</dbReference>
<dbReference type="SUPFAM" id="SSF46565">
    <property type="entry name" value="Chaperone J-domain"/>
    <property type="match status" value="1"/>
</dbReference>
<evidence type="ECO:0000313" key="4">
    <source>
        <dbReference type="EMBL" id="RKF56019.1"/>
    </source>
</evidence>
<dbReference type="AlphaFoldDB" id="A0A420HF56"/>
<proteinExistence type="predicted"/>
<feature type="compositionally biased region" description="Polar residues" evidence="2">
    <location>
        <begin position="535"/>
        <end position="546"/>
    </location>
</feature>
<feature type="domain" description="UBA" evidence="3">
    <location>
        <begin position="288"/>
        <end position="330"/>
    </location>
</feature>
<name>A0A420HF56_9PEZI</name>
<dbReference type="EMBL" id="MCBR01019997">
    <property type="protein sequence ID" value="RKF56019.1"/>
    <property type="molecule type" value="Genomic_DNA"/>
</dbReference>
<evidence type="ECO:0000256" key="1">
    <source>
        <dbReference type="SAM" id="Coils"/>
    </source>
</evidence>
<sequence length="908" mass="101162">MEDLNGLDWSSTPSKTNQNMANNYLAMRPNSASQYANKTMPISIHRHGSGMPSPKPAVISKPMDSFSNLVSLGSMKEDTLTLQQRMQKLEAKKREEEAEKKIKLESQFGNGRFWDEIESKSLRQNNMQSPVTSHNEILTQNYFKNIEVRPVSPETANGKSIVGVGSDEDLFAAFNSETKVDRSSHYPPPAEISKRENTSTSSTSKYLDLSRPQAWESQRTSANTLSNQDDDPFSLSEVKTQLSFSTKPCKKEEDLLGELGKPVEEVRVKNTLTPKSMLEHNTKYKNKDLWDKAEAELIDMGFSAEQARHGLIESGSDLNIQVAVSWILNDAHRQSNKNKLNKEKDNREKDNRENRDTPIAKSNLGYGFPSRREDYSLTQELRYNSRTSSGDLDISKSASIVGNNIAKTANSLWKISQKKVQKVVSDFKQDSGSEPKQPKWMQEAAHYGCTEDVLVTNRPKMELKSRSITDEALLLEVRDHHHQAKTKAFDNKNLNQKSSQDQSSILSKTTSKIDGHDSGRHQFDYRDNRDLGQRTGPNSNQTNSSPGRARKASPQFTRTTSESKTSIAKPSNSSHTLCPAPESSHPIPPRAKIKPRQLPYLSPAQLNLSTQHRLAGTSYFKRGDYALAYSSYSSSLTPLPVSHPVNIVLLCNRALTSLKNGVPKSAVSDADRALELIGLSRGEGETIDLGPGEGGGVKEMKSYYAKALLRKAEALEQMERWKDAGEVWKICVEQGVGGSTAIVGRTRCEKLVNSKSSPPQSVRSTPLKNKGSKPSKDYDPVVSSGNSAAVRRLRESNEKAEIAENQRLLLTDEVDAKVALWRAGKRDNLRALIGSLDAIMWEGSGWKSVGMHELIQNNKVKIHYMKAIGKTHPDKLPQDATMEVRMIAALVFATLNESWDKFKQQNGM</sequence>
<dbReference type="Gene3D" id="1.25.40.10">
    <property type="entry name" value="Tetratricopeptide repeat domain"/>
    <property type="match status" value="1"/>
</dbReference>
<dbReference type="GO" id="GO:0031982">
    <property type="term" value="C:vesicle"/>
    <property type="evidence" value="ECO:0007669"/>
    <property type="project" value="TreeGrafter"/>
</dbReference>
<feature type="coiled-coil region" evidence="1">
    <location>
        <begin position="72"/>
        <end position="106"/>
    </location>
</feature>
<feature type="compositionally biased region" description="Polar residues" evidence="2">
    <location>
        <begin position="753"/>
        <end position="767"/>
    </location>
</feature>
<dbReference type="GO" id="GO:0030276">
    <property type="term" value="F:clathrin binding"/>
    <property type="evidence" value="ECO:0007669"/>
    <property type="project" value="TreeGrafter"/>
</dbReference>
<dbReference type="SUPFAM" id="SSF48452">
    <property type="entry name" value="TPR-like"/>
    <property type="match status" value="1"/>
</dbReference>
<organism evidence="4 5">
    <name type="scientific">Golovinomyces cichoracearum</name>
    <dbReference type="NCBI Taxonomy" id="62708"/>
    <lineage>
        <taxon>Eukaryota</taxon>
        <taxon>Fungi</taxon>
        <taxon>Dikarya</taxon>
        <taxon>Ascomycota</taxon>
        <taxon>Pezizomycotina</taxon>
        <taxon>Leotiomycetes</taxon>
        <taxon>Erysiphales</taxon>
        <taxon>Erysiphaceae</taxon>
        <taxon>Golovinomyces</taxon>
    </lineage>
</organism>
<feature type="compositionally biased region" description="Polar residues" evidence="2">
    <location>
        <begin position="554"/>
        <end position="576"/>
    </location>
</feature>
<dbReference type="InterPro" id="IPR009060">
    <property type="entry name" value="UBA-like_sf"/>
</dbReference>
<comment type="caution">
    <text evidence="4">The sequence shown here is derived from an EMBL/GenBank/DDBJ whole genome shotgun (WGS) entry which is preliminary data.</text>
</comment>
<dbReference type="InterPro" id="IPR036869">
    <property type="entry name" value="J_dom_sf"/>
</dbReference>
<keyword evidence="1" id="KW-0175">Coiled coil</keyword>
<dbReference type="GO" id="GO:0072583">
    <property type="term" value="P:clathrin-dependent endocytosis"/>
    <property type="evidence" value="ECO:0007669"/>
    <property type="project" value="TreeGrafter"/>
</dbReference>
<feature type="compositionally biased region" description="Basic and acidic residues" evidence="2">
    <location>
        <begin position="340"/>
        <end position="358"/>
    </location>
</feature>
<feature type="compositionally biased region" description="Polar residues" evidence="2">
    <location>
        <begin position="492"/>
        <end position="510"/>
    </location>
</feature>
<dbReference type="Gene3D" id="1.10.8.10">
    <property type="entry name" value="DNA helicase RuvA subunit, C-terminal domain"/>
    <property type="match status" value="1"/>
</dbReference>
<dbReference type="Proteomes" id="UP000285405">
    <property type="component" value="Unassembled WGS sequence"/>
</dbReference>
<dbReference type="InterPro" id="IPR015940">
    <property type="entry name" value="UBA"/>
</dbReference>
<feature type="region of interest" description="Disordered" evidence="2">
    <location>
        <begin position="484"/>
        <end position="593"/>
    </location>
</feature>
<dbReference type="FunFam" id="1.10.287.110:FF:000002">
    <property type="entry name" value="putative tyrosine-protein phosphatase auxilin isoform X2"/>
    <property type="match status" value="1"/>
</dbReference>
<evidence type="ECO:0000256" key="2">
    <source>
        <dbReference type="SAM" id="MobiDB-lite"/>
    </source>
</evidence>
<feature type="compositionally biased region" description="Basic and acidic residues" evidence="2">
    <location>
        <begin position="511"/>
        <end position="532"/>
    </location>
</feature>
<reference evidence="4 5" key="1">
    <citation type="journal article" date="2018" name="BMC Genomics">
        <title>Comparative genome analyses reveal sequence features reflecting distinct modes of host-adaptation between dicot and monocot powdery mildew.</title>
        <authorList>
            <person name="Wu Y."/>
            <person name="Ma X."/>
            <person name="Pan Z."/>
            <person name="Kale S.D."/>
            <person name="Song Y."/>
            <person name="King H."/>
            <person name="Zhang Q."/>
            <person name="Presley C."/>
            <person name="Deng X."/>
            <person name="Wei C.I."/>
            <person name="Xiao S."/>
        </authorList>
    </citation>
    <scope>NUCLEOTIDE SEQUENCE [LARGE SCALE GENOMIC DNA]</scope>
    <source>
        <strain evidence="4">UCSC1</strain>
    </source>
</reference>
<feature type="region of interest" description="Disordered" evidence="2">
    <location>
        <begin position="176"/>
        <end position="233"/>
    </location>
</feature>
<dbReference type="PROSITE" id="PS50030">
    <property type="entry name" value="UBA"/>
    <property type="match status" value="1"/>
</dbReference>
<feature type="compositionally biased region" description="Polar residues" evidence="2">
    <location>
        <begin position="215"/>
        <end position="227"/>
    </location>
</feature>
<dbReference type="OrthoDB" id="1717591at2759"/>
<accession>A0A420HF56</accession>
<protein>
    <submittedName>
        <fullName evidence="4">UBA domain-containing protein 7</fullName>
    </submittedName>
</protein>
<dbReference type="PANTHER" id="PTHR23172">
    <property type="entry name" value="AUXILIN/CYCLIN G-ASSOCIATED KINASE-RELATED"/>
    <property type="match status" value="1"/>
</dbReference>
<dbReference type="PANTHER" id="PTHR23172:SF19">
    <property type="entry name" value="J DOMAIN-CONTAINING PROTEIN"/>
    <property type="match status" value="1"/>
</dbReference>
<gene>
    <name evidence="4" type="ORF">GcC1_199020</name>
</gene>